<sequence>MEISEQLFVPVDPARTWRLVTEPGSFRRWYAFGGAEIDLVPGGEMRLRWDEHGEFPARVEVVEPGRRFGFRWLPEPGALVEITLSAQEDGTLVRVTESGALEDAATSAMAWRNSLSLLADLAGETRPG</sequence>
<evidence type="ECO:0000313" key="3">
    <source>
        <dbReference type="EMBL" id="MFD2464752.1"/>
    </source>
</evidence>
<comment type="caution">
    <text evidence="3">The sequence shown here is derived from an EMBL/GenBank/DDBJ whole genome shotgun (WGS) entry which is preliminary data.</text>
</comment>
<organism evidence="3 4">
    <name type="scientific">Amycolatopsis samaneae</name>
    <dbReference type="NCBI Taxonomy" id="664691"/>
    <lineage>
        <taxon>Bacteria</taxon>
        <taxon>Bacillati</taxon>
        <taxon>Actinomycetota</taxon>
        <taxon>Actinomycetes</taxon>
        <taxon>Pseudonocardiales</taxon>
        <taxon>Pseudonocardiaceae</taxon>
        <taxon>Amycolatopsis</taxon>
    </lineage>
</organism>
<name>A0ABW5GV33_9PSEU</name>
<dbReference type="InterPro" id="IPR023393">
    <property type="entry name" value="START-like_dom_sf"/>
</dbReference>
<dbReference type="Gene3D" id="3.30.530.20">
    <property type="match status" value="1"/>
</dbReference>
<dbReference type="SUPFAM" id="SSF55961">
    <property type="entry name" value="Bet v1-like"/>
    <property type="match status" value="1"/>
</dbReference>
<protein>
    <submittedName>
        <fullName evidence="3">SRPBCC domain-containing protein</fullName>
    </submittedName>
</protein>
<keyword evidence="4" id="KW-1185">Reference proteome</keyword>
<dbReference type="EMBL" id="JBHUKU010000027">
    <property type="protein sequence ID" value="MFD2464752.1"/>
    <property type="molecule type" value="Genomic_DNA"/>
</dbReference>
<dbReference type="InterPro" id="IPR013538">
    <property type="entry name" value="ASHA1/2-like_C"/>
</dbReference>
<evidence type="ECO:0000259" key="2">
    <source>
        <dbReference type="Pfam" id="PF08327"/>
    </source>
</evidence>
<evidence type="ECO:0000256" key="1">
    <source>
        <dbReference type="ARBA" id="ARBA00006817"/>
    </source>
</evidence>
<dbReference type="RefSeq" id="WP_345408305.1">
    <property type="nucleotide sequence ID" value="NZ_BAABHG010000027.1"/>
</dbReference>
<feature type="domain" description="Activator of Hsp90 ATPase homologue 1/2-like C-terminal" evidence="2">
    <location>
        <begin position="11"/>
        <end position="121"/>
    </location>
</feature>
<reference evidence="4" key="1">
    <citation type="journal article" date="2019" name="Int. J. Syst. Evol. Microbiol.">
        <title>The Global Catalogue of Microorganisms (GCM) 10K type strain sequencing project: providing services to taxonomists for standard genome sequencing and annotation.</title>
        <authorList>
            <consortium name="The Broad Institute Genomics Platform"/>
            <consortium name="The Broad Institute Genome Sequencing Center for Infectious Disease"/>
            <person name="Wu L."/>
            <person name="Ma J."/>
        </authorList>
    </citation>
    <scope>NUCLEOTIDE SEQUENCE [LARGE SCALE GENOMIC DNA]</scope>
    <source>
        <strain evidence="4">CGMCC 4.7643</strain>
    </source>
</reference>
<comment type="similarity">
    <text evidence="1">Belongs to the AHA1 family.</text>
</comment>
<dbReference type="Proteomes" id="UP001597419">
    <property type="component" value="Unassembled WGS sequence"/>
</dbReference>
<dbReference type="Pfam" id="PF08327">
    <property type="entry name" value="AHSA1"/>
    <property type="match status" value="1"/>
</dbReference>
<gene>
    <name evidence="3" type="ORF">ACFSYJ_39460</name>
</gene>
<evidence type="ECO:0000313" key="4">
    <source>
        <dbReference type="Proteomes" id="UP001597419"/>
    </source>
</evidence>
<proteinExistence type="inferred from homology"/>
<accession>A0ABW5GV33</accession>